<dbReference type="GO" id="GO:0012505">
    <property type="term" value="C:endomembrane system"/>
    <property type="evidence" value="ECO:0007669"/>
    <property type="project" value="UniProtKB-SubCell"/>
</dbReference>
<reference evidence="8 9" key="1">
    <citation type="submission" date="2018-04" db="EMBL/GenBank/DDBJ databases">
        <title>The genome of golden apple snail Pomacea canaliculata provides insight into stress tolerance and invasive adaptation.</title>
        <authorList>
            <person name="Liu C."/>
            <person name="Liu B."/>
            <person name="Ren Y."/>
            <person name="Zhang Y."/>
            <person name="Wang H."/>
            <person name="Li S."/>
            <person name="Jiang F."/>
            <person name="Yin L."/>
            <person name="Zhang G."/>
            <person name="Qian W."/>
            <person name="Fan W."/>
        </authorList>
    </citation>
    <scope>NUCLEOTIDE SEQUENCE [LARGE SCALE GENOMIC DNA]</scope>
    <source>
        <strain evidence="8">SZHN2017</strain>
        <tissue evidence="8">Muscle</tissue>
    </source>
</reference>
<sequence>MSVVALLYGVIKTRPSFMIPFFCLHVFLFCLSCLSLVSYFTYAPHFNIKLWIEDSGLNKLPGMEHVMEIDSDYLMFIVITTLILALCLKAYLIGMIWACYKYVQQAVIARSMTREYQVDPDTEMLLPPRYEDAIKIEGATQPSPPPYTQ</sequence>
<accession>A0A2T7NQD8</accession>
<dbReference type="PANTHER" id="PTHR12479:SF10">
    <property type="entry name" value="LYSOSOMAL-ASSOCIATED TRANSMEMBRANE PROTEIN"/>
    <property type="match status" value="1"/>
</dbReference>
<gene>
    <name evidence="8" type="ORF">C0Q70_16658</name>
</gene>
<proteinExistence type="inferred from homology"/>
<organism evidence="8 9">
    <name type="scientific">Pomacea canaliculata</name>
    <name type="common">Golden apple snail</name>
    <dbReference type="NCBI Taxonomy" id="400727"/>
    <lineage>
        <taxon>Eukaryota</taxon>
        <taxon>Metazoa</taxon>
        <taxon>Spiralia</taxon>
        <taxon>Lophotrochozoa</taxon>
        <taxon>Mollusca</taxon>
        <taxon>Gastropoda</taxon>
        <taxon>Caenogastropoda</taxon>
        <taxon>Architaenioglossa</taxon>
        <taxon>Ampullarioidea</taxon>
        <taxon>Ampullariidae</taxon>
        <taxon>Pomacea</taxon>
    </lineage>
</organism>
<feature type="transmembrane region" description="Helical" evidence="7">
    <location>
        <begin position="21"/>
        <end position="42"/>
    </location>
</feature>
<evidence type="ECO:0000256" key="7">
    <source>
        <dbReference type="SAM" id="Phobius"/>
    </source>
</evidence>
<protein>
    <recommendedName>
        <fullName evidence="10">Lysosomal-associated transmembrane protein 4A</fullName>
    </recommendedName>
</protein>
<dbReference type="InterPro" id="IPR004687">
    <property type="entry name" value="LAPTM4/5"/>
</dbReference>
<evidence type="ECO:0000256" key="6">
    <source>
        <dbReference type="ARBA" id="ARBA00023136"/>
    </source>
</evidence>
<evidence type="ECO:0000256" key="1">
    <source>
        <dbReference type="ARBA" id="ARBA00004127"/>
    </source>
</evidence>
<evidence type="ECO:0000256" key="2">
    <source>
        <dbReference type="ARBA" id="ARBA00010076"/>
    </source>
</evidence>
<comment type="caution">
    <text evidence="8">The sequence shown here is derived from an EMBL/GenBank/DDBJ whole genome shotgun (WGS) entry which is preliminary data.</text>
</comment>
<feature type="transmembrane region" description="Helical" evidence="7">
    <location>
        <begin position="73"/>
        <end position="100"/>
    </location>
</feature>
<evidence type="ECO:0000313" key="9">
    <source>
        <dbReference type="Proteomes" id="UP000245119"/>
    </source>
</evidence>
<keyword evidence="4 7" id="KW-0812">Transmembrane</keyword>
<dbReference type="OrthoDB" id="10002163at2759"/>
<name>A0A2T7NQD8_POMCA</name>
<dbReference type="PANTHER" id="PTHR12479">
    <property type="entry name" value="LYSOSOMAL-ASSOCIATED TRANSMEMBRANE PROTEIN"/>
    <property type="match status" value="1"/>
</dbReference>
<keyword evidence="9" id="KW-1185">Reference proteome</keyword>
<evidence type="ECO:0000313" key="8">
    <source>
        <dbReference type="EMBL" id="PVD23389.1"/>
    </source>
</evidence>
<keyword evidence="3" id="KW-0813">Transport</keyword>
<dbReference type="AlphaFoldDB" id="A0A2T7NQD8"/>
<evidence type="ECO:0008006" key="10">
    <source>
        <dbReference type="Google" id="ProtNLM"/>
    </source>
</evidence>
<evidence type="ECO:0000256" key="4">
    <source>
        <dbReference type="ARBA" id="ARBA00022692"/>
    </source>
</evidence>
<keyword evidence="5 7" id="KW-1133">Transmembrane helix</keyword>
<keyword evidence="6 7" id="KW-0472">Membrane</keyword>
<comment type="similarity">
    <text evidence="2">Belongs to the LAPTM4/LAPTM5 transporter family.</text>
</comment>
<dbReference type="Pfam" id="PF03821">
    <property type="entry name" value="Mtp"/>
    <property type="match status" value="1"/>
</dbReference>
<dbReference type="Proteomes" id="UP000245119">
    <property type="component" value="Linkage Group LG10"/>
</dbReference>
<dbReference type="InterPro" id="IPR051115">
    <property type="entry name" value="LAPTM_transporter"/>
</dbReference>
<comment type="subcellular location">
    <subcellularLocation>
        <location evidence="1">Endomembrane system</location>
        <topology evidence="1">Multi-pass membrane protein</topology>
    </subcellularLocation>
</comment>
<dbReference type="EMBL" id="PZQS01000010">
    <property type="protein sequence ID" value="PVD23389.1"/>
    <property type="molecule type" value="Genomic_DNA"/>
</dbReference>
<evidence type="ECO:0000256" key="3">
    <source>
        <dbReference type="ARBA" id="ARBA00022448"/>
    </source>
</evidence>
<evidence type="ECO:0000256" key="5">
    <source>
        <dbReference type="ARBA" id="ARBA00022989"/>
    </source>
</evidence>
<dbReference type="GO" id="GO:0005765">
    <property type="term" value="C:lysosomal membrane"/>
    <property type="evidence" value="ECO:0007669"/>
    <property type="project" value="TreeGrafter"/>
</dbReference>